<dbReference type="EMBL" id="FUEG01000016">
    <property type="protein sequence ID" value="SJL12088.1"/>
    <property type="molecule type" value="Genomic_DNA"/>
</dbReference>
<dbReference type="InterPro" id="IPR040521">
    <property type="entry name" value="KDZ"/>
</dbReference>
<protein>
    <submittedName>
        <fullName evidence="2">Uncharacterized protein</fullName>
    </submittedName>
</protein>
<dbReference type="Proteomes" id="UP000219338">
    <property type="component" value="Unassembled WGS sequence"/>
</dbReference>
<sequence length="541" mass="62185">MDYMFRSVLQSFEGLLFMIISYDIACQWFINLHRHMDEWPSEIASPSATLTPAIPKFHEPMHKQQNHQEFSCNYIKGMGSSDCEVPECIWEPNNALGNSTKMMGPGSWHDVIDNNFGAWNWQKYIGMGEGFLQYMAAVKERNMQVEGHRGFSASLPSNLTVENPFATNEEYMSEEDVEKELEAEEEERHHEGGRVYHETSAHKFVALRLSLEESQQKVKTLAVQHRNPTMRQGATLKEERSILREKLRSWLLLHTIYIPGLVQYLTEMGELSHDGGENLEDVALWLPSSLPKGRRQVLCMEGLPKMEERFQTVQCHDALNGVQHMLHVKTQMIHFRNKNTHGQAPSTWARSVINGVHQCALKFATKYRSAHVAKLELAGSGDWEETLCVLENKDIRSYSDLEHKKGPGRRGNNEDNDGTDNNEKILQTEWCKSRARAKRSSEEVLLLREEMCCVLKFLKWKAQWWEDRQRLRDLQGDDGLAGGLAAFAQEQRVLQESLKVQFETLWKTLLEDHEPESEDGEDLSEDEDSDGSDQESEISDS</sequence>
<gene>
    <name evidence="2" type="ORF">ARMOST_15509</name>
</gene>
<evidence type="ECO:0000313" key="2">
    <source>
        <dbReference type="EMBL" id="SJL12088.1"/>
    </source>
</evidence>
<feature type="compositionally biased region" description="Acidic residues" evidence="1">
    <location>
        <begin position="513"/>
        <end position="541"/>
    </location>
</feature>
<proteinExistence type="predicted"/>
<name>A0A284RTJ7_ARMOS</name>
<feature type="region of interest" description="Disordered" evidence="1">
    <location>
        <begin position="400"/>
        <end position="422"/>
    </location>
</feature>
<evidence type="ECO:0000256" key="1">
    <source>
        <dbReference type="SAM" id="MobiDB-lite"/>
    </source>
</evidence>
<dbReference type="STRING" id="47428.A0A284RTJ7"/>
<reference evidence="3" key="1">
    <citation type="journal article" date="2017" name="Nat. Ecol. Evol.">
        <title>Genome expansion and lineage-specific genetic innovations in the forest pathogenic fungi Armillaria.</title>
        <authorList>
            <person name="Sipos G."/>
            <person name="Prasanna A.N."/>
            <person name="Walter M.C."/>
            <person name="O'Connor E."/>
            <person name="Balint B."/>
            <person name="Krizsan K."/>
            <person name="Kiss B."/>
            <person name="Hess J."/>
            <person name="Varga T."/>
            <person name="Slot J."/>
            <person name="Riley R."/>
            <person name="Boka B."/>
            <person name="Rigling D."/>
            <person name="Barry K."/>
            <person name="Lee J."/>
            <person name="Mihaltcheva S."/>
            <person name="LaButti K."/>
            <person name="Lipzen A."/>
            <person name="Waldron R."/>
            <person name="Moloney N.M."/>
            <person name="Sperisen C."/>
            <person name="Kredics L."/>
            <person name="Vagvoelgyi C."/>
            <person name="Patrignani A."/>
            <person name="Fitzpatrick D."/>
            <person name="Nagy I."/>
            <person name="Doyle S."/>
            <person name="Anderson J.B."/>
            <person name="Grigoriev I.V."/>
            <person name="Gueldener U."/>
            <person name="Muensterkoetter M."/>
            <person name="Nagy L.G."/>
        </authorList>
    </citation>
    <scope>NUCLEOTIDE SEQUENCE [LARGE SCALE GENOMIC DNA]</scope>
    <source>
        <strain evidence="3">C18/9</strain>
    </source>
</reference>
<dbReference type="Pfam" id="PF18758">
    <property type="entry name" value="KDZ"/>
    <property type="match status" value="1"/>
</dbReference>
<dbReference type="AlphaFoldDB" id="A0A284RTJ7"/>
<organism evidence="2 3">
    <name type="scientific">Armillaria ostoyae</name>
    <name type="common">Armillaria root rot fungus</name>
    <dbReference type="NCBI Taxonomy" id="47428"/>
    <lineage>
        <taxon>Eukaryota</taxon>
        <taxon>Fungi</taxon>
        <taxon>Dikarya</taxon>
        <taxon>Basidiomycota</taxon>
        <taxon>Agaricomycotina</taxon>
        <taxon>Agaricomycetes</taxon>
        <taxon>Agaricomycetidae</taxon>
        <taxon>Agaricales</taxon>
        <taxon>Marasmiineae</taxon>
        <taxon>Physalacriaceae</taxon>
        <taxon>Armillaria</taxon>
    </lineage>
</organism>
<dbReference type="OrthoDB" id="3257768at2759"/>
<accession>A0A284RTJ7</accession>
<keyword evidence="3" id="KW-1185">Reference proteome</keyword>
<dbReference type="OMA" id="WARSVIN"/>
<evidence type="ECO:0000313" key="3">
    <source>
        <dbReference type="Proteomes" id="UP000219338"/>
    </source>
</evidence>
<feature type="region of interest" description="Disordered" evidence="1">
    <location>
        <begin position="509"/>
        <end position="541"/>
    </location>
</feature>